<dbReference type="Proteomes" id="UP000299102">
    <property type="component" value="Unassembled WGS sequence"/>
</dbReference>
<organism evidence="1 2">
    <name type="scientific">Eumeta variegata</name>
    <name type="common">Bagworm moth</name>
    <name type="synonym">Eumeta japonica</name>
    <dbReference type="NCBI Taxonomy" id="151549"/>
    <lineage>
        <taxon>Eukaryota</taxon>
        <taxon>Metazoa</taxon>
        <taxon>Ecdysozoa</taxon>
        <taxon>Arthropoda</taxon>
        <taxon>Hexapoda</taxon>
        <taxon>Insecta</taxon>
        <taxon>Pterygota</taxon>
        <taxon>Neoptera</taxon>
        <taxon>Endopterygota</taxon>
        <taxon>Lepidoptera</taxon>
        <taxon>Glossata</taxon>
        <taxon>Ditrysia</taxon>
        <taxon>Tineoidea</taxon>
        <taxon>Psychidae</taxon>
        <taxon>Oiketicinae</taxon>
        <taxon>Eumeta</taxon>
    </lineage>
</organism>
<name>A0A4C1YAH6_EUMVA</name>
<proteinExistence type="predicted"/>
<gene>
    <name evidence="1" type="ORF">EVAR_50587_1</name>
</gene>
<evidence type="ECO:0000313" key="2">
    <source>
        <dbReference type="Proteomes" id="UP000299102"/>
    </source>
</evidence>
<dbReference type="AlphaFoldDB" id="A0A4C1YAH6"/>
<comment type="caution">
    <text evidence="1">The sequence shown here is derived from an EMBL/GenBank/DDBJ whole genome shotgun (WGS) entry which is preliminary data.</text>
</comment>
<sequence length="95" mass="10487">MNKPITTKIGLCGGGEREAVRPPSTALTVRSQLSNVRLPPMALHPEYFSGSRVRAQYRCLSEAPSIIQPGAGHTRRATTSRPICDYSYRFESCFS</sequence>
<evidence type="ECO:0000313" key="1">
    <source>
        <dbReference type="EMBL" id="GBP71527.1"/>
    </source>
</evidence>
<keyword evidence="2" id="KW-1185">Reference proteome</keyword>
<reference evidence="1 2" key="1">
    <citation type="journal article" date="2019" name="Commun. Biol.">
        <title>The bagworm genome reveals a unique fibroin gene that provides high tensile strength.</title>
        <authorList>
            <person name="Kono N."/>
            <person name="Nakamura H."/>
            <person name="Ohtoshi R."/>
            <person name="Tomita M."/>
            <person name="Numata K."/>
            <person name="Arakawa K."/>
        </authorList>
    </citation>
    <scope>NUCLEOTIDE SEQUENCE [LARGE SCALE GENOMIC DNA]</scope>
</reference>
<protein>
    <submittedName>
        <fullName evidence="1">Uncharacterized protein</fullName>
    </submittedName>
</protein>
<accession>A0A4C1YAH6</accession>
<dbReference type="EMBL" id="BGZK01001112">
    <property type="protein sequence ID" value="GBP71527.1"/>
    <property type="molecule type" value="Genomic_DNA"/>
</dbReference>